<proteinExistence type="predicted"/>
<accession>A0A2T9Y9L9</accession>
<dbReference type="EMBL" id="MBFR01000343">
    <property type="protein sequence ID" value="PVU89038.1"/>
    <property type="molecule type" value="Genomic_DNA"/>
</dbReference>
<reference evidence="1 2" key="1">
    <citation type="journal article" date="2018" name="MBio">
        <title>Comparative Genomics Reveals the Core Gene Toolbox for the Fungus-Insect Symbiosis.</title>
        <authorList>
            <person name="Wang Y."/>
            <person name="Stata M."/>
            <person name="Wang W."/>
            <person name="Stajich J.E."/>
            <person name="White M.M."/>
            <person name="Moncalvo J.M."/>
        </authorList>
    </citation>
    <scope>NUCLEOTIDE SEQUENCE [LARGE SCALE GENOMIC DNA]</scope>
    <source>
        <strain evidence="1 2">SWE-8-4</strain>
    </source>
</reference>
<sequence length="140" mass="15823">MGKKKKSENDNNQKVTITDIKEYLIAAVKALGGYVVAISVDSVMENNARESIAGQVEILNPSLRYAETKTYNSNFAHWDEFVSTILDSMRIKQSARANKTLYELIFRIKSRLPVNELKPGIKSKSLIAIDFEIVSVTRQR</sequence>
<evidence type="ECO:0000313" key="1">
    <source>
        <dbReference type="EMBL" id="PVU89038.1"/>
    </source>
</evidence>
<comment type="caution">
    <text evidence="1">The sequence shown here is derived from an EMBL/GenBank/DDBJ whole genome shotgun (WGS) entry which is preliminary data.</text>
</comment>
<name>A0A2T9Y9L9_9FUNG</name>
<keyword evidence="2" id="KW-1185">Reference proteome</keyword>
<gene>
    <name evidence="1" type="ORF">BB561_005577</name>
</gene>
<protein>
    <submittedName>
        <fullName evidence="1">Uncharacterized protein</fullName>
    </submittedName>
</protein>
<evidence type="ECO:0000313" key="2">
    <source>
        <dbReference type="Proteomes" id="UP000245383"/>
    </source>
</evidence>
<organism evidence="1 2">
    <name type="scientific">Smittium simulii</name>
    <dbReference type="NCBI Taxonomy" id="133385"/>
    <lineage>
        <taxon>Eukaryota</taxon>
        <taxon>Fungi</taxon>
        <taxon>Fungi incertae sedis</taxon>
        <taxon>Zoopagomycota</taxon>
        <taxon>Kickxellomycotina</taxon>
        <taxon>Harpellomycetes</taxon>
        <taxon>Harpellales</taxon>
        <taxon>Legeriomycetaceae</taxon>
        <taxon>Smittium</taxon>
    </lineage>
</organism>
<dbReference type="AlphaFoldDB" id="A0A2T9Y9L9"/>
<dbReference type="Proteomes" id="UP000245383">
    <property type="component" value="Unassembled WGS sequence"/>
</dbReference>